<organism evidence="8 9">
    <name type="scientific">Cellulomonas pakistanensis</name>
    <dbReference type="NCBI Taxonomy" id="992287"/>
    <lineage>
        <taxon>Bacteria</taxon>
        <taxon>Bacillati</taxon>
        <taxon>Actinomycetota</taxon>
        <taxon>Actinomycetes</taxon>
        <taxon>Micrococcales</taxon>
        <taxon>Cellulomonadaceae</taxon>
        <taxon>Cellulomonas</taxon>
    </lineage>
</organism>
<dbReference type="Pfam" id="PF02739">
    <property type="entry name" value="5_3_exonuc_N"/>
    <property type="match status" value="1"/>
</dbReference>
<dbReference type="InterPro" id="IPR020046">
    <property type="entry name" value="5-3_exonucl_a-hlix_arch_N"/>
</dbReference>
<dbReference type="InterPro" id="IPR002421">
    <property type="entry name" value="5-3_exonuclease"/>
</dbReference>
<dbReference type="InterPro" id="IPR036279">
    <property type="entry name" value="5-3_exonuclease_C_sf"/>
</dbReference>
<dbReference type="Pfam" id="PF01367">
    <property type="entry name" value="5_3_exonuc"/>
    <property type="match status" value="1"/>
</dbReference>
<dbReference type="CDD" id="cd09898">
    <property type="entry name" value="H3TH_53EXO"/>
    <property type="match status" value="1"/>
</dbReference>
<dbReference type="SMART" id="SM00475">
    <property type="entry name" value="53EXOc"/>
    <property type="match status" value="1"/>
</dbReference>
<evidence type="ECO:0000256" key="1">
    <source>
        <dbReference type="ARBA" id="ARBA00022722"/>
    </source>
</evidence>
<reference evidence="8" key="1">
    <citation type="submission" date="2021-01" db="EMBL/GenBank/DDBJ databases">
        <title>Whole genome shotgun sequence of Cellulomonas pakistanensis NBRC 110800.</title>
        <authorList>
            <person name="Komaki H."/>
            <person name="Tamura T."/>
        </authorList>
    </citation>
    <scope>NUCLEOTIDE SEQUENCE</scope>
    <source>
        <strain evidence="8">NBRC 110800</strain>
    </source>
</reference>
<feature type="domain" description="5'-3' exonuclease" evidence="7">
    <location>
        <begin position="3"/>
        <end position="290"/>
    </location>
</feature>
<dbReference type="InterPro" id="IPR020045">
    <property type="entry name" value="DNA_polI_H3TH"/>
</dbReference>
<name>A0A919P9X4_9CELL</name>
<dbReference type="Gene3D" id="3.40.50.1010">
    <property type="entry name" value="5'-nuclease"/>
    <property type="match status" value="1"/>
</dbReference>
<evidence type="ECO:0000313" key="9">
    <source>
        <dbReference type="Proteomes" id="UP000642125"/>
    </source>
</evidence>
<dbReference type="PANTHER" id="PTHR42646:SF2">
    <property type="entry name" value="5'-3' EXONUCLEASE FAMILY PROTEIN"/>
    <property type="match status" value="1"/>
</dbReference>
<accession>A0A919P9X4</accession>
<evidence type="ECO:0000259" key="7">
    <source>
        <dbReference type="SMART" id="SM00475"/>
    </source>
</evidence>
<dbReference type="GO" id="GO:0008409">
    <property type="term" value="F:5'-3' exonuclease activity"/>
    <property type="evidence" value="ECO:0007669"/>
    <property type="project" value="InterPro"/>
</dbReference>
<keyword evidence="9" id="KW-1185">Reference proteome</keyword>
<comment type="caution">
    <text evidence="8">The sequence shown here is derived from an EMBL/GenBank/DDBJ whole genome shotgun (WGS) entry which is preliminary data.</text>
</comment>
<keyword evidence="4" id="KW-0238">DNA-binding</keyword>
<keyword evidence="2" id="KW-0378">Hydrolase</keyword>
<evidence type="ECO:0000256" key="3">
    <source>
        <dbReference type="ARBA" id="ARBA00022839"/>
    </source>
</evidence>
<dbReference type="GO" id="GO:0017108">
    <property type="term" value="F:5'-flap endonuclease activity"/>
    <property type="evidence" value="ECO:0007669"/>
    <property type="project" value="InterPro"/>
</dbReference>
<evidence type="ECO:0000256" key="2">
    <source>
        <dbReference type="ARBA" id="ARBA00022801"/>
    </source>
</evidence>
<proteinExistence type="predicted"/>
<dbReference type="SUPFAM" id="SSF88723">
    <property type="entry name" value="PIN domain-like"/>
    <property type="match status" value="1"/>
</dbReference>
<dbReference type="RefSeq" id="WP_239068750.1">
    <property type="nucleotide sequence ID" value="NZ_BONO01000019.1"/>
</dbReference>
<sequence>MADRHALMLLDSASLYFRAFYGVPDSVKAPDGSPVNAVRGLLDMIARLVTDHRPDRLVACWDEDWRPAFRVAAIPSYKAHRVVGGAEAAAAASSDGVTVAEEVPDALAPQVPVIAEVLAALGIARAGAPGYEADDVIGTLTAREVARPAGERSPVLVVTGDRDLFQLVDDDAPVRVLYTIRGIKDVEVVDGARLREKYAVASGGAYADMAVLRGDPSDGLPGVAGIGEKTAAAMLAKYRDLPGLLAARDAGDPGLTATQRRRLVEADDYLAVAPGVVRVAADAPVRLAGGADPAAADAFALPRQPVDGAALVDLTERWGLESSVRRVLTALANR</sequence>
<dbReference type="GO" id="GO:0033567">
    <property type="term" value="P:DNA replication, Okazaki fragment processing"/>
    <property type="evidence" value="ECO:0007669"/>
    <property type="project" value="InterPro"/>
</dbReference>
<dbReference type="SUPFAM" id="SSF47807">
    <property type="entry name" value="5' to 3' exonuclease, C-terminal subdomain"/>
    <property type="match status" value="1"/>
</dbReference>
<evidence type="ECO:0000256" key="4">
    <source>
        <dbReference type="ARBA" id="ARBA00023125"/>
    </source>
</evidence>
<dbReference type="EMBL" id="BONO01000019">
    <property type="protein sequence ID" value="GIG37109.1"/>
    <property type="molecule type" value="Genomic_DNA"/>
</dbReference>
<evidence type="ECO:0000256" key="6">
    <source>
        <dbReference type="ARBA" id="ARBA00050026"/>
    </source>
</evidence>
<dbReference type="PANTHER" id="PTHR42646">
    <property type="entry name" value="FLAP ENDONUCLEASE XNI"/>
    <property type="match status" value="1"/>
</dbReference>
<dbReference type="InterPro" id="IPR008918">
    <property type="entry name" value="HhH2"/>
</dbReference>
<protein>
    <recommendedName>
        <fullName evidence="6">5'-3' exonuclease</fullName>
    </recommendedName>
</protein>
<dbReference type="InterPro" id="IPR029060">
    <property type="entry name" value="PIN-like_dom_sf"/>
</dbReference>
<evidence type="ECO:0000256" key="5">
    <source>
        <dbReference type="ARBA" id="ARBA00049957"/>
    </source>
</evidence>
<dbReference type="AlphaFoldDB" id="A0A919P9X4"/>
<dbReference type="GO" id="GO:0003677">
    <property type="term" value="F:DNA binding"/>
    <property type="evidence" value="ECO:0007669"/>
    <property type="project" value="UniProtKB-KW"/>
</dbReference>
<gene>
    <name evidence="8" type="ORF">Cpa01nite_24900</name>
</gene>
<keyword evidence="3 8" id="KW-0269">Exonuclease</keyword>
<dbReference type="CDD" id="cd09859">
    <property type="entry name" value="PIN_53EXO"/>
    <property type="match status" value="1"/>
</dbReference>
<comment type="function">
    <text evidence="5">5'-3' exonuclease acting preferentially on double-stranded DNA.</text>
</comment>
<keyword evidence="1" id="KW-0540">Nuclease</keyword>
<dbReference type="Gene3D" id="1.10.150.20">
    <property type="entry name" value="5' to 3' exonuclease, C-terminal subdomain"/>
    <property type="match status" value="1"/>
</dbReference>
<dbReference type="Proteomes" id="UP000642125">
    <property type="component" value="Unassembled WGS sequence"/>
</dbReference>
<dbReference type="InterPro" id="IPR038969">
    <property type="entry name" value="FEN"/>
</dbReference>
<evidence type="ECO:0000313" key="8">
    <source>
        <dbReference type="EMBL" id="GIG37109.1"/>
    </source>
</evidence>
<dbReference type="SMART" id="SM00279">
    <property type="entry name" value="HhH2"/>
    <property type="match status" value="1"/>
</dbReference>